<evidence type="ECO:0000256" key="2">
    <source>
        <dbReference type="ARBA" id="ARBA00022475"/>
    </source>
</evidence>
<proteinExistence type="predicted"/>
<keyword evidence="2" id="KW-1003">Cell membrane</keyword>
<reference evidence="5 6" key="1">
    <citation type="submission" date="2023-02" db="EMBL/GenBank/DDBJ databases">
        <title>Devosia algicola sp. nov., isolated from the phycosphere of marine algae.</title>
        <authorList>
            <person name="Kim J.M."/>
            <person name="Lee J.K."/>
            <person name="Choi B.J."/>
            <person name="Bayburt H."/>
            <person name="Jeon C.O."/>
        </authorList>
    </citation>
    <scope>NUCLEOTIDE SEQUENCE [LARGE SCALE GENOMIC DNA]</scope>
    <source>
        <strain evidence="5 6">G20-9</strain>
    </source>
</reference>
<organism evidence="5 6">
    <name type="scientific">Devosia algicola</name>
    <dbReference type="NCBI Taxonomy" id="3026418"/>
    <lineage>
        <taxon>Bacteria</taxon>
        <taxon>Pseudomonadati</taxon>
        <taxon>Pseudomonadota</taxon>
        <taxon>Alphaproteobacteria</taxon>
        <taxon>Hyphomicrobiales</taxon>
        <taxon>Devosiaceae</taxon>
        <taxon>Devosia</taxon>
    </lineage>
</organism>
<dbReference type="InterPro" id="IPR052029">
    <property type="entry name" value="PpiD_chaperone"/>
</dbReference>
<dbReference type="RefSeq" id="WP_282219667.1">
    <property type="nucleotide sequence ID" value="NZ_CP118246.1"/>
</dbReference>
<evidence type="ECO:0000256" key="1">
    <source>
        <dbReference type="ARBA" id="ARBA00004236"/>
    </source>
</evidence>
<evidence type="ECO:0000256" key="4">
    <source>
        <dbReference type="ARBA" id="ARBA00023186"/>
    </source>
</evidence>
<dbReference type="PANTHER" id="PTHR47529">
    <property type="entry name" value="PEPTIDYL-PROLYL CIS-TRANS ISOMERASE D"/>
    <property type="match status" value="1"/>
</dbReference>
<keyword evidence="3" id="KW-0472">Membrane</keyword>
<accession>A0ABY7YPN3</accession>
<evidence type="ECO:0008006" key="7">
    <source>
        <dbReference type="Google" id="ProtNLM"/>
    </source>
</evidence>
<evidence type="ECO:0000313" key="6">
    <source>
        <dbReference type="Proteomes" id="UP001220530"/>
    </source>
</evidence>
<dbReference type="PANTHER" id="PTHR47529:SF1">
    <property type="entry name" value="PERIPLASMIC CHAPERONE PPID"/>
    <property type="match status" value="1"/>
</dbReference>
<evidence type="ECO:0000313" key="5">
    <source>
        <dbReference type="EMBL" id="WDR03273.1"/>
    </source>
</evidence>
<dbReference type="Proteomes" id="UP001220530">
    <property type="component" value="Chromosome"/>
</dbReference>
<sequence length="245" mass="25931">MRPFWTRSKSLRAAFKPIGEIADRFNLKVYDLVVSADASALSAIDSLKDADRTKVSQAIFAAEDGKLSPTVTLSANSNVWFDLGTIEPARDQTLDEVREEVSTAWTAEKVDSAIATAADKIVARMTAGESLVDIASSMNAIPQLSLPFGRSGEADTSIDTAVASKVFAGGPDSHGTALNNEGEQVVFSVASVVPADGPLDAQALDSISTDQRNGLYAEFVTGVRDDAGLRINEQALQQTLTLTGH</sequence>
<protein>
    <recommendedName>
        <fullName evidence="7">Peptidyl-prolyl cis-trans isomerase plp</fullName>
    </recommendedName>
</protein>
<name>A0ABY7YPN3_9HYPH</name>
<keyword evidence="4" id="KW-0143">Chaperone</keyword>
<dbReference type="EMBL" id="CP118246">
    <property type="protein sequence ID" value="WDR03273.1"/>
    <property type="molecule type" value="Genomic_DNA"/>
</dbReference>
<comment type="subcellular location">
    <subcellularLocation>
        <location evidence="1">Cell membrane</location>
    </subcellularLocation>
</comment>
<keyword evidence="6" id="KW-1185">Reference proteome</keyword>
<evidence type="ECO:0000256" key="3">
    <source>
        <dbReference type="ARBA" id="ARBA00023136"/>
    </source>
</evidence>
<gene>
    <name evidence="5" type="ORF">PSQ19_03705</name>
</gene>